<dbReference type="GO" id="GO:0019003">
    <property type="term" value="F:GDP binding"/>
    <property type="evidence" value="ECO:0007669"/>
    <property type="project" value="UniProtKB-ARBA"/>
</dbReference>
<keyword evidence="6 18" id="KW-0812">Transmembrane</keyword>
<dbReference type="CDD" id="cd01896">
    <property type="entry name" value="DRG"/>
    <property type="match status" value="1"/>
</dbReference>
<dbReference type="PANTHER" id="PTHR43127">
    <property type="entry name" value="DEVELOPMENTALLY-REGULATED GTP-BINDING PROTEIN 2"/>
    <property type="match status" value="1"/>
</dbReference>
<keyword evidence="14" id="KW-0464">Manganese</keyword>
<dbReference type="PROSITE" id="PS51710">
    <property type="entry name" value="G_OBG"/>
    <property type="match status" value="1"/>
</dbReference>
<feature type="transmembrane region" description="Helical" evidence="18">
    <location>
        <begin position="734"/>
        <end position="752"/>
    </location>
</feature>
<dbReference type="InterPro" id="IPR031662">
    <property type="entry name" value="GTP-binding_2"/>
</dbReference>
<dbReference type="Pfam" id="PF16897">
    <property type="entry name" value="MMR_HSR1_Xtn"/>
    <property type="match status" value="1"/>
</dbReference>
<feature type="domain" description="OBG-type G" evidence="19">
    <location>
        <begin position="112"/>
        <end position="337"/>
    </location>
</feature>
<dbReference type="GO" id="GO:0009523">
    <property type="term" value="C:photosystem II"/>
    <property type="evidence" value="ECO:0007669"/>
    <property type="project" value="UniProtKB-KW"/>
</dbReference>
<dbReference type="InterPro" id="IPR012676">
    <property type="entry name" value="TGS-like"/>
</dbReference>
<dbReference type="SUPFAM" id="SSF161077">
    <property type="entry name" value="Photosystem II antenna protein-like"/>
    <property type="match status" value="1"/>
</dbReference>
<evidence type="ECO:0000256" key="13">
    <source>
        <dbReference type="ARBA" id="ARBA00023136"/>
    </source>
</evidence>
<dbReference type="EMBL" id="SZYD01000001">
    <property type="protein sequence ID" value="KAD7478429.1"/>
    <property type="molecule type" value="Genomic_DNA"/>
</dbReference>
<dbReference type="InterPro" id="IPR036001">
    <property type="entry name" value="PS_II_antenna-like_sf"/>
</dbReference>
<dbReference type="GO" id="GO:0005525">
    <property type="term" value="F:GTP binding"/>
    <property type="evidence" value="ECO:0007669"/>
    <property type="project" value="UniProtKB-KW"/>
</dbReference>
<dbReference type="InterPro" id="IPR044900">
    <property type="entry name" value="PSII_PsbC_sf"/>
</dbReference>
<feature type="region of interest" description="Disordered" evidence="17">
    <location>
        <begin position="534"/>
        <end position="562"/>
    </location>
</feature>
<keyword evidence="2" id="KW-0148">Chlorophyll</keyword>
<evidence type="ECO:0000256" key="18">
    <source>
        <dbReference type="SAM" id="Phobius"/>
    </source>
</evidence>
<dbReference type="InterPro" id="IPR031167">
    <property type="entry name" value="G_OBG"/>
</dbReference>
<sequence>MYRRDVGEERYLLLSEVLGEEMSSSKRIGEFISCILQNNSYDPSAPTMATVMQKIKDIEDEMAKTQKNKATAHHLGLLKAKLAKLRRELLTPTSKGGGGAGEGFDVTKSGDARVGLVGFPSVGKSTLLNKLTGTFSEVASYEFTTLTCIPGVITYRGAKIQLLDLPGIIEGAKDGKGRGRQVISTARTCNCILIVLDAIKPITHKRLIEKELEGFGIRLNKEPPNLTFRKKEKGGINFTSTVANTHLDVETVKAICSEYKIHNADVTLRFDATADDLIDVIEGSRIYTPCIYVVNKIDQITLEELEILDKLPHYCPVSAHLEWNLDGLLEMIWEYLNLTRIYTKPKGMNPDYEDPVILSSKKKTVEDFCFRIHKDMLKQFKYALVWGSSAKHKPQRVGKVEPCLPIPCMDIGCNNKKVICPADKAGGNEGWYQSFLEASILRLTKMMEMMFKIVLLGINEHRRPFCSVLDRRSNCMENVKEEKDAPWLSVPQFGDWDQKGPLPDYSLDFSKIREKRKQNKRELSRTSIGNEEEFISSNKSKLDTPQPKPQTQPLAPNQDYNQPPNEKLVKLLQLLRFYPVETLFNGTLALAGRDQETTGFAWWAGNARLINLSGKLLGAHVAHAGLIVFWAGAMNLFEVAHFVPEKPMYEQGLILLPHLATLVLGFGGIYHALLGPETLEESFPFFGYVWKDRIKMTTILGSICILGGIWHILTKPFAWARRARVWSGEAYLSYSLAAISVFGFIACCFVWFNNTAYPSEFYGSTGPEASQAQAFTFLVRDQRLGANVGSAQGPTGLGKYLMRSPTGEVIFGGETMRFWDLRAPWLEPLRDPNGLDLSRLKKDIQPWQERRSAEYMTHAPLGSLNSVGGVATEINAVNYVSPRSWLATSHFVLGFFFFVGHLWHARRDRAAAAGFEKGIDRDFEHVLSMTPLN</sequence>
<dbReference type="Gene3D" id="1.10.10.670">
    <property type="entry name" value="photosystem ii from thermosynechococcus elongatus"/>
    <property type="match status" value="1"/>
</dbReference>
<dbReference type="InterPro" id="IPR008700">
    <property type="entry name" value="TypeIII_avirulence_cleave"/>
</dbReference>
<dbReference type="InterPro" id="IPR006074">
    <property type="entry name" value="GTP1-OBG_CS"/>
</dbReference>
<dbReference type="SUPFAM" id="SSF81271">
    <property type="entry name" value="TGS-like"/>
    <property type="match status" value="1"/>
</dbReference>
<keyword evidence="11" id="KW-0157">Chromophore</keyword>
<dbReference type="Gene3D" id="3.10.20.30">
    <property type="match status" value="1"/>
</dbReference>
<keyword evidence="7" id="KW-0479">Metal-binding</keyword>
<dbReference type="PROSITE" id="PS00905">
    <property type="entry name" value="GTP1_OBG"/>
    <property type="match status" value="1"/>
</dbReference>
<feature type="transmembrane region" description="Helical" evidence="18">
    <location>
        <begin position="617"/>
        <end position="640"/>
    </location>
</feature>
<dbReference type="InterPro" id="IPR045001">
    <property type="entry name" value="DRG"/>
</dbReference>
<dbReference type="Pfam" id="PF05627">
    <property type="entry name" value="AvrRpt-cleavage"/>
    <property type="match status" value="1"/>
</dbReference>
<evidence type="ECO:0000256" key="17">
    <source>
        <dbReference type="SAM" id="MobiDB-lite"/>
    </source>
</evidence>
<evidence type="ECO:0000259" key="19">
    <source>
        <dbReference type="PROSITE" id="PS51710"/>
    </source>
</evidence>
<evidence type="ECO:0000256" key="12">
    <source>
        <dbReference type="ARBA" id="ARBA00023134"/>
    </source>
</evidence>
<evidence type="ECO:0000256" key="15">
    <source>
        <dbReference type="ARBA" id="ARBA00023276"/>
    </source>
</evidence>
<keyword evidence="4" id="KW-0597">Phosphoprotein</keyword>
<dbReference type="NCBIfam" id="TIGR00231">
    <property type="entry name" value="small_GTP"/>
    <property type="match status" value="1"/>
</dbReference>
<keyword evidence="12" id="KW-0342">GTP-binding</keyword>
<feature type="transmembrane region" description="Helical" evidence="18">
    <location>
        <begin position="885"/>
        <end position="903"/>
    </location>
</feature>
<keyword evidence="9 18" id="KW-1133">Transmembrane helix</keyword>
<dbReference type="InterPro" id="IPR004095">
    <property type="entry name" value="TGS"/>
</dbReference>
<evidence type="ECO:0000256" key="10">
    <source>
        <dbReference type="ARBA" id="ARBA00022990"/>
    </source>
</evidence>
<evidence type="ECO:0000256" key="11">
    <source>
        <dbReference type="ARBA" id="ARBA00022991"/>
    </source>
</evidence>
<evidence type="ECO:0000256" key="7">
    <source>
        <dbReference type="ARBA" id="ARBA00022723"/>
    </source>
</evidence>
<evidence type="ECO:0000256" key="6">
    <source>
        <dbReference type="ARBA" id="ARBA00022692"/>
    </source>
</evidence>
<evidence type="ECO:0000256" key="8">
    <source>
        <dbReference type="ARBA" id="ARBA00022741"/>
    </source>
</evidence>
<dbReference type="Proteomes" id="UP000326396">
    <property type="component" value="Linkage Group LG1"/>
</dbReference>
<dbReference type="InterPro" id="IPR012675">
    <property type="entry name" value="Beta-grasp_dom_sf"/>
</dbReference>
<dbReference type="GO" id="GO:0016168">
    <property type="term" value="F:chlorophyll binding"/>
    <property type="evidence" value="ECO:0007669"/>
    <property type="project" value="UniProtKB-KW"/>
</dbReference>
<evidence type="ECO:0000256" key="14">
    <source>
        <dbReference type="ARBA" id="ARBA00023211"/>
    </source>
</evidence>
<evidence type="ECO:0000256" key="2">
    <source>
        <dbReference type="ARBA" id="ARBA00022494"/>
    </source>
</evidence>
<evidence type="ECO:0000256" key="5">
    <source>
        <dbReference type="ARBA" id="ARBA00022640"/>
    </source>
</evidence>
<keyword evidence="13 18" id="KW-0472">Membrane</keyword>
<dbReference type="CDD" id="cd17230">
    <property type="entry name" value="TGS_DRG1"/>
    <property type="match status" value="1"/>
</dbReference>
<dbReference type="AlphaFoldDB" id="A0A5N6Q1F4"/>
<evidence type="ECO:0000256" key="9">
    <source>
        <dbReference type="ARBA" id="ARBA00022989"/>
    </source>
</evidence>
<keyword evidence="5" id="KW-0934">Plastid</keyword>
<evidence type="ECO:0000256" key="3">
    <source>
        <dbReference type="ARBA" id="ARBA00022531"/>
    </source>
</evidence>
<dbReference type="Pfam" id="PF01926">
    <property type="entry name" value="MMR_HSR1"/>
    <property type="match status" value="1"/>
</dbReference>
<dbReference type="OrthoDB" id="603at2759"/>
<dbReference type="FunFam" id="1.10.10.670:FF:000001">
    <property type="entry name" value="Photosystem II CP43 reaction center protein"/>
    <property type="match status" value="1"/>
</dbReference>
<comment type="subcellular location">
    <subcellularLocation>
        <location evidence="1">Membrane</location>
        <topology evidence="1">Multi-pass membrane protein</topology>
    </subcellularLocation>
</comment>
<evidence type="ECO:0000313" key="21">
    <source>
        <dbReference type="Proteomes" id="UP000326396"/>
    </source>
</evidence>
<dbReference type="GO" id="GO:0046872">
    <property type="term" value="F:metal ion binding"/>
    <property type="evidence" value="ECO:0007669"/>
    <property type="project" value="UniProtKB-KW"/>
</dbReference>
<feature type="transmembrane region" description="Helical" evidence="18">
    <location>
        <begin position="652"/>
        <end position="674"/>
    </location>
</feature>
<accession>A0A5N6Q1F4</accession>
<proteinExistence type="predicted"/>
<evidence type="ECO:0000256" key="4">
    <source>
        <dbReference type="ARBA" id="ARBA00022553"/>
    </source>
</evidence>
<keyword evidence="21" id="KW-1185">Reference proteome</keyword>
<evidence type="ECO:0000313" key="20">
    <source>
        <dbReference type="EMBL" id="KAD7478429.1"/>
    </source>
</evidence>
<dbReference type="InterPro" id="IPR000932">
    <property type="entry name" value="PS_antenna-like"/>
</dbReference>
<organism evidence="20 21">
    <name type="scientific">Mikania micrantha</name>
    <name type="common">bitter vine</name>
    <dbReference type="NCBI Taxonomy" id="192012"/>
    <lineage>
        <taxon>Eukaryota</taxon>
        <taxon>Viridiplantae</taxon>
        <taxon>Streptophyta</taxon>
        <taxon>Embryophyta</taxon>
        <taxon>Tracheophyta</taxon>
        <taxon>Spermatophyta</taxon>
        <taxon>Magnoliopsida</taxon>
        <taxon>eudicotyledons</taxon>
        <taxon>Gunneridae</taxon>
        <taxon>Pentapetalae</taxon>
        <taxon>asterids</taxon>
        <taxon>campanulids</taxon>
        <taxon>Asterales</taxon>
        <taxon>Asteraceae</taxon>
        <taxon>Asteroideae</taxon>
        <taxon>Heliantheae alliance</taxon>
        <taxon>Eupatorieae</taxon>
        <taxon>Mikania</taxon>
    </lineage>
</organism>
<reference evidence="20 21" key="1">
    <citation type="submission" date="2019-05" db="EMBL/GenBank/DDBJ databases">
        <title>Mikania micrantha, genome provides insights into the molecular mechanism of rapid growth.</title>
        <authorList>
            <person name="Liu B."/>
        </authorList>
    </citation>
    <scope>NUCLEOTIDE SEQUENCE [LARGE SCALE GENOMIC DNA]</scope>
    <source>
        <strain evidence="20">NLD-2019</strain>
        <tissue evidence="20">Leaf</tissue>
    </source>
</reference>
<dbReference type="Pfam" id="PF02824">
    <property type="entry name" value="TGS"/>
    <property type="match status" value="1"/>
</dbReference>
<dbReference type="InterPro" id="IPR005225">
    <property type="entry name" value="Small_GTP-bd"/>
</dbReference>
<feature type="transmembrane region" description="Helical" evidence="18">
    <location>
        <begin position="694"/>
        <end position="713"/>
    </location>
</feature>
<dbReference type="Gene3D" id="6.10.140.1070">
    <property type="match status" value="2"/>
</dbReference>
<dbReference type="GO" id="GO:0003924">
    <property type="term" value="F:GTPase activity"/>
    <property type="evidence" value="ECO:0007669"/>
    <property type="project" value="InterPro"/>
</dbReference>
<dbReference type="InterPro" id="IPR006073">
    <property type="entry name" value="GTP-bd"/>
</dbReference>
<dbReference type="PRINTS" id="PR00326">
    <property type="entry name" value="GTP1OBG"/>
</dbReference>
<name>A0A5N6Q1F4_9ASTR</name>
<dbReference type="SUPFAM" id="SSF52540">
    <property type="entry name" value="P-loop containing nucleoside triphosphate hydrolases"/>
    <property type="match status" value="1"/>
</dbReference>
<protein>
    <recommendedName>
        <fullName evidence="16">Photosystem II 44 kDa chlorophyll apoprotein</fullName>
    </recommendedName>
</protein>
<comment type="caution">
    <text evidence="20">The sequence shown here is derived from an EMBL/GenBank/DDBJ whole genome shotgun (WGS) entry which is preliminary data.</text>
</comment>
<keyword evidence="15" id="KW-0604">Photosystem II</keyword>
<keyword evidence="10" id="KW-0007">Acetylation</keyword>
<keyword evidence="3" id="KW-0602">Photosynthesis</keyword>
<dbReference type="Pfam" id="PF00421">
    <property type="entry name" value="PSII"/>
    <property type="match status" value="2"/>
</dbReference>
<gene>
    <name evidence="20" type="ORF">E3N88_01565</name>
</gene>
<keyword evidence="8" id="KW-0547">Nucleotide-binding</keyword>
<feature type="compositionally biased region" description="Polar residues" evidence="17">
    <location>
        <begin position="549"/>
        <end position="562"/>
    </location>
</feature>
<dbReference type="GO" id="GO:0009767">
    <property type="term" value="P:photosynthetic electron transport chain"/>
    <property type="evidence" value="ECO:0007669"/>
    <property type="project" value="InterPro"/>
</dbReference>
<evidence type="ECO:0000256" key="1">
    <source>
        <dbReference type="ARBA" id="ARBA00004141"/>
    </source>
</evidence>
<dbReference type="FunFam" id="3.10.20.30:FF:000003">
    <property type="entry name" value="Developmentally-regulated GTP-binding protein 1"/>
    <property type="match status" value="1"/>
</dbReference>
<evidence type="ECO:0000256" key="16">
    <source>
        <dbReference type="ARBA" id="ARBA00083150"/>
    </source>
</evidence>
<dbReference type="InterPro" id="IPR027417">
    <property type="entry name" value="P-loop_NTPase"/>
</dbReference>
<dbReference type="GO" id="GO:0009536">
    <property type="term" value="C:plastid"/>
    <property type="evidence" value="ECO:0007669"/>
    <property type="project" value="UniProtKB-ARBA"/>
</dbReference>
<dbReference type="FunFam" id="3.40.50.300:FF:000740">
    <property type="entry name" value="Putative GTP-binding protein 1"/>
    <property type="match status" value="1"/>
</dbReference>